<evidence type="ECO:0000313" key="3">
    <source>
        <dbReference type="Proteomes" id="UP000467700"/>
    </source>
</evidence>
<organism evidence="2 3">
    <name type="scientific">Cyclocybe aegerita</name>
    <name type="common">Black poplar mushroom</name>
    <name type="synonym">Agrocybe aegerita</name>
    <dbReference type="NCBI Taxonomy" id="1973307"/>
    <lineage>
        <taxon>Eukaryota</taxon>
        <taxon>Fungi</taxon>
        <taxon>Dikarya</taxon>
        <taxon>Basidiomycota</taxon>
        <taxon>Agaricomycotina</taxon>
        <taxon>Agaricomycetes</taxon>
        <taxon>Agaricomycetidae</taxon>
        <taxon>Agaricales</taxon>
        <taxon>Agaricineae</taxon>
        <taxon>Bolbitiaceae</taxon>
        <taxon>Cyclocybe</taxon>
    </lineage>
</organism>
<dbReference type="OrthoDB" id="10626007at2759"/>
<comment type="caution">
    <text evidence="2">The sequence shown here is derived from an EMBL/GenBank/DDBJ whole genome shotgun (WGS) entry which is preliminary data.</text>
</comment>
<reference evidence="2 3" key="1">
    <citation type="submission" date="2020-01" db="EMBL/GenBank/DDBJ databases">
        <authorList>
            <person name="Gupta K D."/>
        </authorList>
    </citation>
    <scope>NUCLEOTIDE SEQUENCE [LARGE SCALE GENOMIC DNA]</scope>
</reference>
<accession>A0A8S0VUH1</accession>
<name>A0A8S0VUH1_CYCAE</name>
<proteinExistence type="predicted"/>
<evidence type="ECO:0000256" key="1">
    <source>
        <dbReference type="SAM" id="MobiDB-lite"/>
    </source>
</evidence>
<evidence type="ECO:0000313" key="2">
    <source>
        <dbReference type="EMBL" id="CAA7270219.1"/>
    </source>
</evidence>
<dbReference type="EMBL" id="CACVBS010000087">
    <property type="protein sequence ID" value="CAA7270219.1"/>
    <property type="molecule type" value="Genomic_DNA"/>
</dbReference>
<protein>
    <submittedName>
        <fullName evidence="2">Uncharacterized protein</fullName>
    </submittedName>
</protein>
<dbReference type="AlphaFoldDB" id="A0A8S0VUH1"/>
<gene>
    <name evidence="2" type="ORF">AAE3_LOCUS12466</name>
</gene>
<feature type="compositionally biased region" description="Acidic residues" evidence="1">
    <location>
        <begin position="80"/>
        <end position="90"/>
    </location>
</feature>
<feature type="region of interest" description="Disordered" evidence="1">
    <location>
        <begin position="62"/>
        <end position="172"/>
    </location>
</feature>
<keyword evidence="3" id="KW-1185">Reference proteome</keyword>
<dbReference type="Proteomes" id="UP000467700">
    <property type="component" value="Unassembled WGS sequence"/>
</dbReference>
<sequence>MANVEVATNREPVQMSDGTPDLKNEAQSGSLTAAAMMIVEGVAIAQQASKEAAIFVPVPEMAVPAKAANESESETTKSEEESEEESDSDIDFPQWNGPRPRGKPVTKVSGRKDDKKEKEKKEKERKEKEKEERARKEKEERERKEKEKRDKQAKSARMSASNESDAVIISHD</sequence>
<feature type="region of interest" description="Disordered" evidence="1">
    <location>
        <begin position="1"/>
        <end position="27"/>
    </location>
</feature>
<feature type="compositionally biased region" description="Basic and acidic residues" evidence="1">
    <location>
        <begin position="110"/>
        <end position="153"/>
    </location>
</feature>